<dbReference type="InterPro" id="IPR002563">
    <property type="entry name" value="Flavin_Rdtase-like_dom"/>
</dbReference>
<dbReference type="PANTHER" id="PTHR30466:SF1">
    <property type="entry name" value="FMN REDUCTASE (NADH) RUTF"/>
    <property type="match status" value="1"/>
</dbReference>
<dbReference type="GeneID" id="32689376"/>
<dbReference type="KEGG" id="gta:BCM27_16260"/>
<dbReference type="InterPro" id="IPR012349">
    <property type="entry name" value="Split_barrel_FMN-bd"/>
</dbReference>
<keyword evidence="2" id="KW-0560">Oxidoreductase</keyword>
<dbReference type="SMART" id="SM00903">
    <property type="entry name" value="Flavin_Reduct"/>
    <property type="match status" value="1"/>
</dbReference>
<dbReference type="GO" id="GO:0006208">
    <property type="term" value="P:pyrimidine nucleobase catabolic process"/>
    <property type="evidence" value="ECO:0007669"/>
    <property type="project" value="TreeGrafter"/>
</dbReference>
<evidence type="ECO:0000313" key="5">
    <source>
        <dbReference type="Proteomes" id="UP000247118"/>
    </source>
</evidence>
<comment type="similarity">
    <text evidence="1">Belongs to the non-flavoprotein flavin reductase family.</text>
</comment>
<evidence type="ECO:0000256" key="1">
    <source>
        <dbReference type="ARBA" id="ARBA00008898"/>
    </source>
</evidence>
<dbReference type="InterPro" id="IPR050268">
    <property type="entry name" value="NADH-dep_flavin_reductase"/>
</dbReference>
<dbReference type="Proteomes" id="UP000247118">
    <property type="component" value="Chromosome"/>
</dbReference>
<dbReference type="AlphaFoldDB" id="A0AAD0KAZ3"/>
<protein>
    <submittedName>
        <fullName evidence="4">Flavin reductase</fullName>
    </submittedName>
</protein>
<evidence type="ECO:0000259" key="3">
    <source>
        <dbReference type="SMART" id="SM00903"/>
    </source>
</evidence>
<dbReference type="Gene3D" id="2.30.110.10">
    <property type="entry name" value="Electron Transport, Fmn-binding Protein, Chain A"/>
    <property type="match status" value="1"/>
</dbReference>
<dbReference type="EMBL" id="CP029604">
    <property type="protein sequence ID" value="AWO84883.1"/>
    <property type="molecule type" value="Genomic_DNA"/>
</dbReference>
<feature type="domain" description="Flavin reductase like" evidence="3">
    <location>
        <begin position="17"/>
        <end position="158"/>
    </location>
</feature>
<sequence length="174" mass="18264">MIAQQVDDLTARFRDAMATVCTPVAVVTAMDGQRPHGTTVSAFASLSMTPPSLLVSLDRGSELLGLVLDAGVFGMNVLGSTQSRLAGQFARKGADKFDGVSWRVDAGVPRIADVPHWLAAEVMHTAEVADHIVVFGRVVDVASETIAPLTYHARSFGTHAALPPAGTTNGVKRA</sequence>
<name>A0AAD0KAZ3_9ACTN</name>
<dbReference type="PANTHER" id="PTHR30466">
    <property type="entry name" value="FLAVIN REDUCTASE"/>
    <property type="match status" value="1"/>
</dbReference>
<accession>A0AAD0KAZ3</accession>
<organism evidence="4 5">
    <name type="scientific">Gordonia terrae</name>
    <dbReference type="NCBI Taxonomy" id="2055"/>
    <lineage>
        <taxon>Bacteria</taxon>
        <taxon>Bacillati</taxon>
        <taxon>Actinomycetota</taxon>
        <taxon>Actinomycetes</taxon>
        <taxon>Mycobacteriales</taxon>
        <taxon>Gordoniaceae</taxon>
        <taxon>Gordonia</taxon>
    </lineage>
</organism>
<dbReference type="GO" id="GO:0010181">
    <property type="term" value="F:FMN binding"/>
    <property type="evidence" value="ECO:0007669"/>
    <property type="project" value="InterPro"/>
</dbReference>
<dbReference type="RefSeq" id="WP_004023040.1">
    <property type="nucleotide sequence ID" value="NZ_CABEIC010000002.1"/>
</dbReference>
<evidence type="ECO:0000256" key="2">
    <source>
        <dbReference type="ARBA" id="ARBA00023002"/>
    </source>
</evidence>
<gene>
    <name evidence="4" type="ORF">DLJ61_16430</name>
</gene>
<dbReference type="GO" id="GO:0042602">
    <property type="term" value="F:riboflavin reductase (NADPH) activity"/>
    <property type="evidence" value="ECO:0007669"/>
    <property type="project" value="TreeGrafter"/>
</dbReference>
<dbReference type="SUPFAM" id="SSF50475">
    <property type="entry name" value="FMN-binding split barrel"/>
    <property type="match status" value="1"/>
</dbReference>
<dbReference type="Pfam" id="PF01613">
    <property type="entry name" value="Flavin_Reduct"/>
    <property type="match status" value="1"/>
</dbReference>
<reference evidence="4 5" key="1">
    <citation type="submission" date="2018-05" db="EMBL/GenBank/DDBJ databases">
        <title>Complete genome sequence of Gordonia terrae NRRL B-16283.</title>
        <authorList>
            <person name="Garlena R.A."/>
            <person name="Russell D.A."/>
            <person name="Hatfull G.F."/>
        </authorList>
    </citation>
    <scope>NUCLEOTIDE SEQUENCE [LARGE SCALE GENOMIC DNA]</scope>
    <source>
        <strain evidence="4 5">NRRL B-16283</strain>
    </source>
</reference>
<evidence type="ECO:0000313" key="4">
    <source>
        <dbReference type="EMBL" id="AWO84883.1"/>
    </source>
</evidence>
<proteinExistence type="inferred from homology"/>